<dbReference type="KEGG" id="apro:F751_3064"/>
<reference evidence="1 2" key="1">
    <citation type="journal article" date="2014" name="BMC Genomics">
        <title>Oil accumulation mechanisms of the oleaginous microalga Chlorella protothecoides revealed through its genome, transcriptomes, and proteomes.</title>
        <authorList>
            <person name="Gao C."/>
            <person name="Wang Y."/>
            <person name="Shen Y."/>
            <person name="Yan D."/>
            <person name="He X."/>
            <person name="Dai J."/>
            <person name="Wu Q."/>
        </authorList>
    </citation>
    <scope>NUCLEOTIDE SEQUENCE [LARGE SCALE GENOMIC DNA]</scope>
    <source>
        <strain evidence="1 2">0710</strain>
    </source>
</reference>
<dbReference type="EMBL" id="KL662107">
    <property type="protein sequence ID" value="KFM24346.1"/>
    <property type="molecule type" value="Genomic_DNA"/>
</dbReference>
<evidence type="ECO:0000313" key="2">
    <source>
        <dbReference type="Proteomes" id="UP000028924"/>
    </source>
</evidence>
<organism evidence="1 2">
    <name type="scientific">Auxenochlorella protothecoides</name>
    <name type="common">Green microalga</name>
    <name type="synonym">Chlorella protothecoides</name>
    <dbReference type="NCBI Taxonomy" id="3075"/>
    <lineage>
        <taxon>Eukaryota</taxon>
        <taxon>Viridiplantae</taxon>
        <taxon>Chlorophyta</taxon>
        <taxon>core chlorophytes</taxon>
        <taxon>Trebouxiophyceae</taxon>
        <taxon>Chlorellales</taxon>
        <taxon>Chlorellaceae</taxon>
        <taxon>Auxenochlorella</taxon>
    </lineage>
</organism>
<proteinExistence type="predicted"/>
<sequence length="70" mass="7733">MHTSPRHTCPVSAHWRGGGEFTLDLQGQQAGRAIVNRFIQPRRQNGSIRSSIHIHAAQVYMHGASDLVTS</sequence>
<evidence type="ECO:0000313" key="1">
    <source>
        <dbReference type="EMBL" id="KFM24346.1"/>
    </source>
</evidence>
<dbReference type="RefSeq" id="XP_011397234.1">
    <property type="nucleotide sequence ID" value="XM_011398932.1"/>
</dbReference>
<accession>A0A087SF42</accession>
<name>A0A087SF42_AUXPR</name>
<dbReference type="Proteomes" id="UP000028924">
    <property type="component" value="Unassembled WGS sequence"/>
</dbReference>
<gene>
    <name evidence="1" type="ORF">F751_3064</name>
</gene>
<dbReference type="AlphaFoldDB" id="A0A087SF42"/>
<keyword evidence="2" id="KW-1185">Reference proteome</keyword>
<protein>
    <submittedName>
        <fullName evidence="1">Uncharacterized protein</fullName>
    </submittedName>
</protein>
<dbReference type="GeneID" id="23614455"/>